<evidence type="ECO:0000313" key="2">
    <source>
        <dbReference type="Proteomes" id="UP000279959"/>
    </source>
</evidence>
<reference evidence="1 2" key="1">
    <citation type="submission" date="2018-05" db="EMBL/GenBank/DDBJ databases">
        <title>Complete Genome Sequence of the Nonylphenol-Degrading Bacterium Sphingobium amiense DSM 16289T.</title>
        <authorList>
            <person name="Ootsuka M."/>
            <person name="Nishizawa T."/>
            <person name="Ohta H."/>
        </authorList>
    </citation>
    <scope>NUCLEOTIDE SEQUENCE [LARGE SCALE GENOMIC DNA]</scope>
    <source>
        <strain evidence="1 2">DSM 16289</strain>
    </source>
</reference>
<dbReference type="AlphaFoldDB" id="A0A494W3W1"/>
<accession>A0A494W3W1</accession>
<name>A0A494W3W1_9SPHN</name>
<protein>
    <submittedName>
        <fullName evidence="1">Uncharacterized protein</fullName>
    </submittedName>
</protein>
<dbReference type="KEGG" id="sami:SAMIE_1015370"/>
<gene>
    <name evidence="1" type="ORF">SAMIE_1015370</name>
</gene>
<sequence length="105" mass="11782">MIEGKANPRFGPNEKALRIAMDRASVFASDKRYSEDLTRLQITAVRVTIPAIVSGLARLDDRRKSSKHWNGEISERAFEENEADAALWLLWLDVARAVFKQGAPA</sequence>
<dbReference type="RefSeq" id="WP_066700052.1">
    <property type="nucleotide sequence ID" value="NZ_AP018664.1"/>
</dbReference>
<organism evidence="1 2">
    <name type="scientific">Sphingobium amiense</name>
    <dbReference type="NCBI Taxonomy" id="135719"/>
    <lineage>
        <taxon>Bacteria</taxon>
        <taxon>Pseudomonadati</taxon>
        <taxon>Pseudomonadota</taxon>
        <taxon>Alphaproteobacteria</taxon>
        <taxon>Sphingomonadales</taxon>
        <taxon>Sphingomonadaceae</taxon>
        <taxon>Sphingobium</taxon>
    </lineage>
</organism>
<evidence type="ECO:0000313" key="1">
    <source>
        <dbReference type="EMBL" id="BBD98036.1"/>
    </source>
</evidence>
<proteinExistence type="predicted"/>
<keyword evidence="2" id="KW-1185">Reference proteome</keyword>
<dbReference type="Proteomes" id="UP000279959">
    <property type="component" value="Chromosome"/>
</dbReference>
<dbReference type="EMBL" id="AP018664">
    <property type="protein sequence ID" value="BBD98036.1"/>
    <property type="molecule type" value="Genomic_DNA"/>
</dbReference>